<organism evidence="3 4">
    <name type="scientific">Blyttiomyces helicus</name>
    <dbReference type="NCBI Taxonomy" id="388810"/>
    <lineage>
        <taxon>Eukaryota</taxon>
        <taxon>Fungi</taxon>
        <taxon>Fungi incertae sedis</taxon>
        <taxon>Chytridiomycota</taxon>
        <taxon>Chytridiomycota incertae sedis</taxon>
        <taxon>Chytridiomycetes</taxon>
        <taxon>Chytridiomycetes incertae sedis</taxon>
        <taxon>Blyttiomyces</taxon>
    </lineage>
</organism>
<feature type="non-terminal residue" evidence="3">
    <location>
        <position position="1"/>
    </location>
</feature>
<dbReference type="EMBL" id="ML001668">
    <property type="protein sequence ID" value="RKO83095.1"/>
    <property type="molecule type" value="Genomic_DNA"/>
</dbReference>
<dbReference type="PANTHER" id="PTHR43319">
    <property type="entry name" value="BETA-LACTAMASE-RELATED"/>
    <property type="match status" value="1"/>
</dbReference>
<proteinExistence type="predicted"/>
<sequence length="608" mass="65719">GNFLVAKVDGRWKPVLLDFGLTKRAAPHEVIALSKILLSAGNMDFGGLLSGFAELGLKLARDDPKAAMDTIQFLFRDTQPQEEARAVAKKRMEEIEKEEKEAKLARKTKKDKPAPKRRVVDAFPGVIVFFGRVLQLLRGLCMVADSRQNYLNLMKPFAQHFLESGSGSGASRLGLLESPAESTTALELEIRALLRELIESREALGVQVTVRRNGIDLVDLSAGVLGIYDPRPVLPDSLFPVFSCTKAITAAALHLQVQHGHLAYEDLVIKHWPEFTSRVEDPERRSAKDRITVAHLLTHTAGLQDAGSETLETDPHKIAEWDHMLGMMETAVPVGEPGAPANVAYHFLSFGWLVGGVVEKATGRPFKDIVRDLLDASGVGALGFVGIPPGIESRLASVYWDASELTRTAAAGGSMPEAEEVLGAQSNAAEGGDSLPVPQVPGRALRINPIAANPAFFNDLAIRRAVVPAANGNFSARGLVRFYDSLVKSSGTTAPPASAPLSPLFTPPTIAAMRRPAPAPEEGPSPGPRPFTLGFHLYKLRTPSGELLDGFGHSGMGGEPRVLLPGHWTVRRHRRERAEPRRSRRHGEDWGVAEMDAAAKSEFVVAAA</sequence>
<keyword evidence="1" id="KW-0175">Coiled coil</keyword>
<reference evidence="4" key="1">
    <citation type="journal article" date="2018" name="Nat. Microbiol.">
        <title>Leveraging single-cell genomics to expand the fungal tree of life.</title>
        <authorList>
            <person name="Ahrendt S.R."/>
            <person name="Quandt C.A."/>
            <person name="Ciobanu D."/>
            <person name="Clum A."/>
            <person name="Salamov A."/>
            <person name="Andreopoulos B."/>
            <person name="Cheng J.F."/>
            <person name="Woyke T."/>
            <person name="Pelin A."/>
            <person name="Henrissat B."/>
            <person name="Reynolds N.K."/>
            <person name="Benny G.L."/>
            <person name="Smith M.E."/>
            <person name="James T.Y."/>
            <person name="Grigoriev I.V."/>
        </authorList>
    </citation>
    <scope>NUCLEOTIDE SEQUENCE [LARGE SCALE GENOMIC DNA]</scope>
</reference>
<accession>A0A4P9VW67</accession>
<evidence type="ECO:0000259" key="2">
    <source>
        <dbReference type="Pfam" id="PF00144"/>
    </source>
</evidence>
<keyword evidence="4" id="KW-1185">Reference proteome</keyword>
<feature type="coiled-coil region" evidence="1">
    <location>
        <begin position="81"/>
        <end position="112"/>
    </location>
</feature>
<name>A0A4P9VW67_9FUNG</name>
<evidence type="ECO:0000313" key="3">
    <source>
        <dbReference type="EMBL" id="RKO83095.1"/>
    </source>
</evidence>
<dbReference type="PANTHER" id="PTHR43319:SF3">
    <property type="entry name" value="BETA-LACTAMASE-RELATED DOMAIN-CONTAINING PROTEIN"/>
    <property type="match status" value="1"/>
</dbReference>
<dbReference type="InterPro" id="IPR012338">
    <property type="entry name" value="Beta-lactam/transpept-like"/>
</dbReference>
<feature type="domain" description="Beta-lactamase-related" evidence="2">
    <location>
        <begin position="191"/>
        <end position="558"/>
    </location>
</feature>
<evidence type="ECO:0000313" key="4">
    <source>
        <dbReference type="Proteomes" id="UP000269721"/>
    </source>
</evidence>
<protein>
    <submittedName>
        <fullName evidence="3">Beta-lactamase-domain-containing protein</fullName>
    </submittedName>
</protein>
<dbReference type="SUPFAM" id="SSF56601">
    <property type="entry name" value="beta-lactamase/transpeptidase-like"/>
    <property type="match status" value="1"/>
</dbReference>
<dbReference type="AlphaFoldDB" id="A0A4P9VW67"/>
<dbReference type="OrthoDB" id="427480at2759"/>
<dbReference type="InterPro" id="IPR052907">
    <property type="entry name" value="Beta-lactamase/esterase"/>
</dbReference>
<dbReference type="InterPro" id="IPR001466">
    <property type="entry name" value="Beta-lactam-related"/>
</dbReference>
<dbReference type="Pfam" id="PF00144">
    <property type="entry name" value="Beta-lactamase"/>
    <property type="match status" value="1"/>
</dbReference>
<dbReference type="Proteomes" id="UP000269721">
    <property type="component" value="Unassembled WGS sequence"/>
</dbReference>
<evidence type="ECO:0000256" key="1">
    <source>
        <dbReference type="SAM" id="Coils"/>
    </source>
</evidence>
<gene>
    <name evidence="3" type="ORF">BDK51DRAFT_36464</name>
</gene>
<dbReference type="Gene3D" id="3.40.710.10">
    <property type="entry name" value="DD-peptidase/beta-lactamase superfamily"/>
    <property type="match status" value="1"/>
</dbReference>